<gene>
    <name evidence="8" type="primary">hemC</name>
    <name evidence="11" type="ORF">AXX12_07495</name>
</gene>
<sequence>MKTQITNRLVIGARGSKLSLWQANHIADLLRAAHPQLEVSIKTFVTKGDKFLDAPLAKIGGKGLFTKEIETAMLLGEVDLAVHSLKDMPAELPPGLMIAAVTKRHDPDDAFISNTYASLDCLPQGAKLGTSSLRRKAQILSKRTDLNIEDLRGNVDTRLRKLDNGEYDAIVLAVAGLKRLGLGGRITQVLPREICLPAVGQGALAIEARSDDATVQDLVACLEDNATRQAITAERAYLQVLEGGCQIPVGVFGQIVGGELKLQAVILSLDGTKKISDVIYGNCDDAAVLGRELADRMLAAGGSNLLAVLAKASEEE</sequence>
<dbReference type="InterPro" id="IPR036803">
    <property type="entry name" value="Porphobilinogen_deaminase_C_sf"/>
</dbReference>
<evidence type="ECO:0000259" key="9">
    <source>
        <dbReference type="Pfam" id="PF01379"/>
    </source>
</evidence>
<dbReference type="HAMAP" id="MF_00260">
    <property type="entry name" value="Porphobil_deam"/>
    <property type="match status" value="1"/>
</dbReference>
<evidence type="ECO:0000256" key="3">
    <source>
        <dbReference type="ARBA" id="ARBA00005638"/>
    </source>
</evidence>
<dbReference type="CDD" id="cd13646">
    <property type="entry name" value="PBP2_EcHMBS_like"/>
    <property type="match status" value="1"/>
</dbReference>
<dbReference type="SUPFAM" id="SSF54782">
    <property type="entry name" value="Porphobilinogen deaminase (hydroxymethylbilane synthase), C-terminal domain"/>
    <property type="match status" value="1"/>
</dbReference>
<comment type="function">
    <text evidence="1 8">Tetrapolymerization of the monopyrrole PBG into the hydroxymethylbilane pre-uroporphyrinogen in several discrete steps.</text>
</comment>
<evidence type="ECO:0000256" key="7">
    <source>
        <dbReference type="ARBA" id="ARBA00048169"/>
    </source>
</evidence>
<comment type="cofactor">
    <cofactor evidence="8">
        <name>dipyrromethane</name>
        <dbReference type="ChEBI" id="CHEBI:60342"/>
    </cofactor>
    <text evidence="8">Binds 1 dipyrromethane group covalently.</text>
</comment>
<dbReference type="InterPro" id="IPR022418">
    <property type="entry name" value="Porphobilinogen_deaminase_C"/>
</dbReference>
<evidence type="ECO:0000313" key="12">
    <source>
        <dbReference type="Proteomes" id="UP000076268"/>
    </source>
</evidence>
<evidence type="ECO:0000256" key="8">
    <source>
        <dbReference type="HAMAP-Rule" id="MF_00260"/>
    </source>
</evidence>
<keyword evidence="6 8" id="KW-0627">Porphyrin biosynthesis</keyword>
<evidence type="ECO:0000259" key="10">
    <source>
        <dbReference type="Pfam" id="PF03900"/>
    </source>
</evidence>
<dbReference type="SUPFAM" id="SSF53850">
    <property type="entry name" value="Periplasmic binding protein-like II"/>
    <property type="match status" value="1"/>
</dbReference>
<evidence type="ECO:0000256" key="5">
    <source>
        <dbReference type="ARBA" id="ARBA00022679"/>
    </source>
</evidence>
<evidence type="ECO:0000313" key="11">
    <source>
        <dbReference type="EMBL" id="KYZ76275.1"/>
    </source>
</evidence>
<dbReference type="Proteomes" id="UP000076268">
    <property type="component" value="Unassembled WGS sequence"/>
</dbReference>
<comment type="pathway">
    <text evidence="2">Porphyrin-containing compound metabolism; protoporphyrin-IX biosynthesis; coproporphyrinogen-III from 5-aminolevulinate: step 2/4.</text>
</comment>
<comment type="catalytic activity">
    <reaction evidence="7 8">
        <text>4 porphobilinogen + H2O = hydroxymethylbilane + 4 NH4(+)</text>
        <dbReference type="Rhea" id="RHEA:13185"/>
        <dbReference type="ChEBI" id="CHEBI:15377"/>
        <dbReference type="ChEBI" id="CHEBI:28938"/>
        <dbReference type="ChEBI" id="CHEBI:57845"/>
        <dbReference type="ChEBI" id="CHEBI:58126"/>
        <dbReference type="EC" id="2.5.1.61"/>
    </reaction>
</comment>
<feature type="domain" description="Porphobilinogen deaminase N-terminal" evidence="9">
    <location>
        <begin position="9"/>
        <end position="216"/>
    </location>
</feature>
<keyword evidence="12" id="KW-1185">Reference proteome</keyword>
<dbReference type="GO" id="GO:0005737">
    <property type="term" value="C:cytoplasm"/>
    <property type="evidence" value="ECO:0007669"/>
    <property type="project" value="UniProtKB-UniRule"/>
</dbReference>
<comment type="similarity">
    <text evidence="3 8">Belongs to the HMBS family.</text>
</comment>
<dbReference type="Pfam" id="PF03900">
    <property type="entry name" value="Porphobil_deamC"/>
    <property type="match status" value="1"/>
</dbReference>
<evidence type="ECO:0000256" key="6">
    <source>
        <dbReference type="ARBA" id="ARBA00023244"/>
    </source>
</evidence>
<name>A0A154BQY3_ANASB</name>
<accession>A0A154BQY3</accession>
<dbReference type="InterPro" id="IPR022417">
    <property type="entry name" value="Porphobilin_deaminase_N"/>
</dbReference>
<dbReference type="Gene3D" id="3.30.160.40">
    <property type="entry name" value="Porphobilinogen deaminase, C-terminal domain"/>
    <property type="match status" value="1"/>
</dbReference>
<dbReference type="PRINTS" id="PR00151">
    <property type="entry name" value="PORPHBDMNASE"/>
</dbReference>
<evidence type="ECO:0000256" key="2">
    <source>
        <dbReference type="ARBA" id="ARBA00004735"/>
    </source>
</evidence>
<organism evidence="11 12">
    <name type="scientific">Anaerosporomusa subterranea</name>
    <dbReference type="NCBI Taxonomy" id="1794912"/>
    <lineage>
        <taxon>Bacteria</taxon>
        <taxon>Bacillati</taxon>
        <taxon>Bacillota</taxon>
        <taxon>Negativicutes</taxon>
        <taxon>Acetonemataceae</taxon>
        <taxon>Anaerosporomusa</taxon>
    </lineage>
</organism>
<keyword evidence="5 8" id="KW-0808">Transferase</keyword>
<dbReference type="FunFam" id="3.40.190.10:FF:000005">
    <property type="entry name" value="Porphobilinogen deaminase"/>
    <property type="match status" value="1"/>
</dbReference>
<comment type="caution">
    <text evidence="11">The sequence shown here is derived from an EMBL/GenBank/DDBJ whole genome shotgun (WGS) entry which is preliminary data.</text>
</comment>
<protein>
    <recommendedName>
        <fullName evidence="8">Porphobilinogen deaminase</fullName>
        <shortName evidence="8">PBG</shortName>
        <ecNumber evidence="8">2.5.1.61</ecNumber>
    </recommendedName>
    <alternativeName>
        <fullName evidence="8">Hydroxymethylbilane synthase</fullName>
        <shortName evidence="8">HMBS</shortName>
    </alternativeName>
    <alternativeName>
        <fullName evidence="8">Pre-uroporphyrinogen synthase</fullName>
    </alternativeName>
</protein>
<feature type="modified residue" description="S-(dipyrrolylmethanemethyl)cysteine" evidence="8">
    <location>
        <position position="245"/>
    </location>
</feature>
<dbReference type="PANTHER" id="PTHR11557:SF0">
    <property type="entry name" value="PORPHOBILINOGEN DEAMINASE"/>
    <property type="match status" value="1"/>
</dbReference>
<dbReference type="PIRSF" id="PIRSF001438">
    <property type="entry name" value="4pyrrol_synth_OHMeBilane_synth"/>
    <property type="match status" value="1"/>
</dbReference>
<comment type="subunit">
    <text evidence="4 8">Monomer.</text>
</comment>
<dbReference type="Pfam" id="PF01379">
    <property type="entry name" value="Porphobil_deam"/>
    <property type="match status" value="1"/>
</dbReference>
<dbReference type="GO" id="GO:0006782">
    <property type="term" value="P:protoporphyrinogen IX biosynthetic process"/>
    <property type="evidence" value="ECO:0007669"/>
    <property type="project" value="UniProtKB-UniRule"/>
</dbReference>
<dbReference type="PANTHER" id="PTHR11557">
    <property type="entry name" value="PORPHOBILINOGEN DEAMINASE"/>
    <property type="match status" value="1"/>
</dbReference>
<dbReference type="STRING" id="1794912.AXX12_07495"/>
<feature type="domain" description="Porphobilinogen deaminase C-terminal" evidence="10">
    <location>
        <begin position="230"/>
        <end position="298"/>
    </location>
</feature>
<dbReference type="GO" id="GO:0004418">
    <property type="term" value="F:hydroxymethylbilane synthase activity"/>
    <property type="evidence" value="ECO:0007669"/>
    <property type="project" value="UniProtKB-UniRule"/>
</dbReference>
<dbReference type="EMBL" id="LSGP01000017">
    <property type="protein sequence ID" value="KYZ76275.1"/>
    <property type="molecule type" value="Genomic_DNA"/>
</dbReference>
<dbReference type="AlphaFoldDB" id="A0A154BQY3"/>
<proteinExistence type="inferred from homology"/>
<evidence type="ECO:0000256" key="1">
    <source>
        <dbReference type="ARBA" id="ARBA00002869"/>
    </source>
</evidence>
<dbReference type="Gene3D" id="3.40.190.10">
    <property type="entry name" value="Periplasmic binding protein-like II"/>
    <property type="match status" value="2"/>
</dbReference>
<evidence type="ECO:0000256" key="4">
    <source>
        <dbReference type="ARBA" id="ARBA00011245"/>
    </source>
</evidence>
<reference evidence="11 12" key="1">
    <citation type="submission" date="2016-02" db="EMBL/GenBank/DDBJ databases">
        <title>Anaerosporomusa subterraneum gen. nov., sp. nov., a spore-forming obligate anaerobe isolated from saprolite.</title>
        <authorList>
            <person name="Choi J.K."/>
            <person name="Shah M."/>
            <person name="Yee N."/>
        </authorList>
    </citation>
    <scope>NUCLEOTIDE SEQUENCE [LARGE SCALE GENOMIC DNA]</scope>
    <source>
        <strain evidence="11 12">RU4</strain>
    </source>
</reference>
<dbReference type="NCBIfam" id="TIGR00212">
    <property type="entry name" value="hemC"/>
    <property type="match status" value="1"/>
</dbReference>
<dbReference type="OrthoDB" id="9810298at2"/>
<comment type="miscellaneous">
    <text evidence="8">The porphobilinogen subunits are added to the dipyrromethane group.</text>
</comment>
<dbReference type="EC" id="2.5.1.61" evidence="8"/>
<dbReference type="FunFam" id="3.40.190.10:FF:000004">
    <property type="entry name" value="Porphobilinogen deaminase"/>
    <property type="match status" value="1"/>
</dbReference>
<dbReference type="InterPro" id="IPR000860">
    <property type="entry name" value="HemC"/>
</dbReference>